<comment type="caution">
    <text evidence="4">The sequence shown here is derived from an EMBL/GenBank/DDBJ whole genome shotgun (WGS) entry which is preliminary data.</text>
</comment>
<dbReference type="EMBL" id="LCJB01000016">
    <property type="protein sequence ID" value="KKT71441.1"/>
    <property type="molecule type" value="Genomic_DNA"/>
</dbReference>
<evidence type="ECO:0000313" key="5">
    <source>
        <dbReference type="Proteomes" id="UP000034154"/>
    </source>
</evidence>
<dbReference type="SUPFAM" id="SSF54631">
    <property type="entry name" value="CBS-domain pair"/>
    <property type="match status" value="1"/>
</dbReference>
<dbReference type="Pfam" id="PF00571">
    <property type="entry name" value="CBS"/>
    <property type="match status" value="2"/>
</dbReference>
<keyword evidence="1 2" id="KW-0129">CBS domain</keyword>
<organism evidence="4 5">
    <name type="scientific">Candidatus Uhrbacteria bacterium GW2011_GWF2_44_350</name>
    <dbReference type="NCBI Taxonomy" id="1619000"/>
    <lineage>
        <taxon>Bacteria</taxon>
        <taxon>Candidatus Uhriibacteriota</taxon>
    </lineage>
</organism>
<accession>A0A0G1JIJ4</accession>
<proteinExistence type="predicted"/>
<dbReference type="InterPro" id="IPR000644">
    <property type="entry name" value="CBS_dom"/>
</dbReference>
<evidence type="ECO:0000259" key="3">
    <source>
        <dbReference type="PROSITE" id="PS51371"/>
    </source>
</evidence>
<dbReference type="InterPro" id="IPR051257">
    <property type="entry name" value="Diverse_CBS-Domain"/>
</dbReference>
<dbReference type="PANTHER" id="PTHR43080">
    <property type="entry name" value="CBS DOMAIN-CONTAINING PROTEIN CBSX3, MITOCHONDRIAL"/>
    <property type="match status" value="1"/>
</dbReference>
<evidence type="ECO:0000256" key="2">
    <source>
        <dbReference type="PROSITE-ProRule" id="PRU00703"/>
    </source>
</evidence>
<name>A0A0G1JIJ4_9BACT</name>
<dbReference type="AlphaFoldDB" id="A0A0G1JIJ4"/>
<sequence length="150" mass="16617">MKIKDIFTPSEVQTCSPSTPWSEAAKLLLEKQLPAVPVVDDNGQVVGVLSEKDLFRALFPLYKDWMQAPHAYHDFEEMEEEARAAVDRTVGDIMSSRTLTADPETPVLKVGAMMSASGIHQVPVVQDGKLVGMVGRKTIYRAILSKYIKI</sequence>
<feature type="domain" description="CBS" evidence="3">
    <location>
        <begin position="7"/>
        <end position="66"/>
    </location>
</feature>
<protein>
    <submittedName>
        <fullName evidence="4">CBS domain containing membrane protein</fullName>
    </submittedName>
</protein>
<dbReference type="SMART" id="SM00116">
    <property type="entry name" value="CBS"/>
    <property type="match status" value="2"/>
</dbReference>
<dbReference type="Proteomes" id="UP000034154">
    <property type="component" value="Unassembled WGS sequence"/>
</dbReference>
<dbReference type="PANTHER" id="PTHR43080:SF29">
    <property type="entry name" value="OS02G0818000 PROTEIN"/>
    <property type="match status" value="1"/>
</dbReference>
<evidence type="ECO:0000313" key="4">
    <source>
        <dbReference type="EMBL" id="KKT71441.1"/>
    </source>
</evidence>
<dbReference type="InterPro" id="IPR046342">
    <property type="entry name" value="CBS_dom_sf"/>
</dbReference>
<gene>
    <name evidence="4" type="ORF">UW63_C0016G0008</name>
</gene>
<reference evidence="4 5" key="1">
    <citation type="journal article" date="2015" name="Nature">
        <title>rRNA introns, odd ribosomes, and small enigmatic genomes across a large radiation of phyla.</title>
        <authorList>
            <person name="Brown C.T."/>
            <person name="Hug L.A."/>
            <person name="Thomas B.C."/>
            <person name="Sharon I."/>
            <person name="Castelle C.J."/>
            <person name="Singh A."/>
            <person name="Wilkins M.J."/>
            <person name="Williams K.H."/>
            <person name="Banfield J.F."/>
        </authorList>
    </citation>
    <scope>NUCLEOTIDE SEQUENCE [LARGE SCALE GENOMIC DNA]</scope>
</reference>
<dbReference type="PROSITE" id="PS51371">
    <property type="entry name" value="CBS"/>
    <property type="match status" value="2"/>
</dbReference>
<dbReference type="Gene3D" id="3.10.580.10">
    <property type="entry name" value="CBS-domain"/>
    <property type="match status" value="1"/>
</dbReference>
<evidence type="ECO:0000256" key="1">
    <source>
        <dbReference type="ARBA" id="ARBA00023122"/>
    </source>
</evidence>
<feature type="domain" description="CBS" evidence="3">
    <location>
        <begin position="94"/>
        <end position="150"/>
    </location>
</feature>